<comment type="similarity">
    <text evidence="2 4">Belongs to the pyridoxal phosphate-binding protein YggS/PROSC family.</text>
</comment>
<evidence type="ECO:0000313" key="7">
    <source>
        <dbReference type="Proteomes" id="UP000177309"/>
    </source>
</evidence>
<dbReference type="EMBL" id="MEUI01000039">
    <property type="protein sequence ID" value="OGC33158.1"/>
    <property type="molecule type" value="Genomic_DNA"/>
</dbReference>
<evidence type="ECO:0000256" key="2">
    <source>
        <dbReference type="HAMAP-Rule" id="MF_02087"/>
    </source>
</evidence>
<protein>
    <recommendedName>
        <fullName evidence="2">Pyridoxal phosphate homeostasis protein</fullName>
        <shortName evidence="2">PLP homeostasis protein</shortName>
    </recommendedName>
</protein>
<evidence type="ECO:0000313" key="6">
    <source>
        <dbReference type="EMBL" id="OGC33158.1"/>
    </source>
</evidence>
<accession>A0A1F4TKA4</accession>
<dbReference type="InterPro" id="IPR011078">
    <property type="entry name" value="PyrdxlP_homeostasis"/>
</dbReference>
<evidence type="ECO:0000259" key="5">
    <source>
        <dbReference type="Pfam" id="PF01168"/>
    </source>
</evidence>
<evidence type="ECO:0000256" key="1">
    <source>
        <dbReference type="ARBA" id="ARBA00022898"/>
    </source>
</evidence>
<dbReference type="Pfam" id="PF01168">
    <property type="entry name" value="Ala_racemase_N"/>
    <property type="match status" value="1"/>
</dbReference>
<feature type="modified residue" description="N6-(pyridoxal phosphate)lysine" evidence="2 3">
    <location>
        <position position="35"/>
    </location>
</feature>
<name>A0A1F4TKA4_UNCSA</name>
<reference evidence="6 7" key="1">
    <citation type="journal article" date="2016" name="Nat. Commun.">
        <title>Thousands of microbial genomes shed light on interconnected biogeochemical processes in an aquifer system.</title>
        <authorList>
            <person name="Anantharaman K."/>
            <person name="Brown C.T."/>
            <person name="Hug L.A."/>
            <person name="Sharon I."/>
            <person name="Castelle C.J."/>
            <person name="Probst A.J."/>
            <person name="Thomas B.C."/>
            <person name="Singh A."/>
            <person name="Wilkins M.J."/>
            <person name="Karaoz U."/>
            <person name="Brodie E.L."/>
            <person name="Williams K.H."/>
            <person name="Hubbard S.S."/>
            <person name="Banfield J.F."/>
        </authorList>
    </citation>
    <scope>NUCLEOTIDE SEQUENCE [LARGE SCALE GENOMIC DNA]</scope>
</reference>
<dbReference type="PANTHER" id="PTHR10146:SF14">
    <property type="entry name" value="PYRIDOXAL PHOSPHATE HOMEOSTASIS PROTEIN"/>
    <property type="match status" value="1"/>
</dbReference>
<comment type="function">
    <text evidence="2">Pyridoxal 5'-phosphate (PLP)-binding protein, which is involved in PLP homeostasis.</text>
</comment>
<dbReference type="HAMAP" id="MF_02087">
    <property type="entry name" value="PLP_homeostasis"/>
    <property type="match status" value="1"/>
</dbReference>
<dbReference type="Proteomes" id="UP000177309">
    <property type="component" value="Unassembled WGS sequence"/>
</dbReference>
<sequence>MSIKENIQLIRQRVKKAALAVGRDPQEIKIIVAAKTQSIFALEEVIAAGITDLGENRVQEAEAHFQALKDKYPHVVWHMIGHLQRNKVRQALDLFGIIQSVDTERLISTLQEKAQKQNRAISILIEINTSGEQSKYGVPADSALEFVKQVSNCHNVQVKGLMTMAPFIEDEKIIRPCFKKLKELNQEIKRLNLPNVEMQYLSMGMSDDFETAIAEGSNMVRIGRAIFGPRGG</sequence>
<evidence type="ECO:0000256" key="4">
    <source>
        <dbReference type="RuleBase" id="RU004514"/>
    </source>
</evidence>
<dbReference type="InterPro" id="IPR029066">
    <property type="entry name" value="PLP-binding_barrel"/>
</dbReference>
<dbReference type="PANTHER" id="PTHR10146">
    <property type="entry name" value="PROLINE SYNTHETASE CO-TRANSCRIBED BACTERIAL HOMOLOG PROTEIN"/>
    <property type="match status" value="1"/>
</dbReference>
<dbReference type="Gene3D" id="3.20.20.10">
    <property type="entry name" value="Alanine racemase"/>
    <property type="match status" value="1"/>
</dbReference>
<dbReference type="GO" id="GO:0030170">
    <property type="term" value="F:pyridoxal phosphate binding"/>
    <property type="evidence" value="ECO:0007669"/>
    <property type="project" value="UniProtKB-UniRule"/>
</dbReference>
<gene>
    <name evidence="6" type="ORF">A2462_06325</name>
</gene>
<dbReference type="InterPro" id="IPR001608">
    <property type="entry name" value="Ala_racemase_N"/>
</dbReference>
<evidence type="ECO:0000256" key="3">
    <source>
        <dbReference type="PIRSR" id="PIRSR004848-1"/>
    </source>
</evidence>
<dbReference type="CDD" id="cd00635">
    <property type="entry name" value="PLPDE_III_YBL036c_like"/>
    <property type="match status" value="1"/>
</dbReference>
<proteinExistence type="inferred from homology"/>
<feature type="domain" description="Alanine racemase N-terminal" evidence="5">
    <location>
        <begin position="3"/>
        <end position="229"/>
    </location>
</feature>
<keyword evidence="1 2" id="KW-0663">Pyridoxal phosphate</keyword>
<comment type="cofactor">
    <cofactor evidence="3">
        <name>pyridoxal 5'-phosphate</name>
        <dbReference type="ChEBI" id="CHEBI:597326"/>
    </cofactor>
</comment>
<dbReference type="PIRSF" id="PIRSF004848">
    <property type="entry name" value="YBL036c_PLPDEIII"/>
    <property type="match status" value="1"/>
</dbReference>
<dbReference type="AlphaFoldDB" id="A0A1F4TKA4"/>
<dbReference type="NCBIfam" id="TIGR00044">
    <property type="entry name" value="YggS family pyridoxal phosphate-dependent enzyme"/>
    <property type="match status" value="1"/>
</dbReference>
<dbReference type="SUPFAM" id="SSF51419">
    <property type="entry name" value="PLP-binding barrel"/>
    <property type="match status" value="1"/>
</dbReference>
<dbReference type="FunFam" id="3.20.20.10:FF:000018">
    <property type="entry name" value="Pyridoxal phosphate homeostasis protein"/>
    <property type="match status" value="1"/>
</dbReference>
<organism evidence="6 7">
    <name type="scientific">candidate division WOR-1 bacterium RIFOXYC2_FULL_41_25</name>
    <dbReference type="NCBI Taxonomy" id="1802586"/>
    <lineage>
        <taxon>Bacteria</taxon>
        <taxon>Bacillati</taxon>
        <taxon>Saganbacteria</taxon>
    </lineage>
</organism>
<comment type="caution">
    <text evidence="6">The sequence shown here is derived from an EMBL/GenBank/DDBJ whole genome shotgun (WGS) entry which is preliminary data.</text>
</comment>